<evidence type="ECO:0000256" key="8">
    <source>
        <dbReference type="ARBA" id="ARBA00037040"/>
    </source>
</evidence>
<reference evidence="10" key="1">
    <citation type="journal article" date="2013" name="Nature">
        <title>Pan genome of the phytoplankton Emiliania underpins its global distribution.</title>
        <authorList>
            <person name="Read B.A."/>
            <person name="Kegel J."/>
            <person name="Klute M.J."/>
            <person name="Kuo A."/>
            <person name="Lefebvre S.C."/>
            <person name="Maumus F."/>
            <person name="Mayer C."/>
            <person name="Miller J."/>
            <person name="Monier A."/>
            <person name="Salamov A."/>
            <person name="Young J."/>
            <person name="Aguilar M."/>
            <person name="Claverie J.M."/>
            <person name="Frickenhaus S."/>
            <person name="Gonzalez K."/>
            <person name="Herman E.K."/>
            <person name="Lin Y.C."/>
            <person name="Napier J."/>
            <person name="Ogata H."/>
            <person name="Sarno A.F."/>
            <person name="Shmutz J."/>
            <person name="Schroeder D."/>
            <person name="de Vargas C."/>
            <person name="Verret F."/>
            <person name="von Dassow P."/>
            <person name="Valentin K."/>
            <person name="Van de Peer Y."/>
            <person name="Wheeler G."/>
            <person name="Dacks J.B."/>
            <person name="Delwiche C.F."/>
            <person name="Dyhrman S.T."/>
            <person name="Glockner G."/>
            <person name="John U."/>
            <person name="Richards T."/>
            <person name="Worden A.Z."/>
            <person name="Zhang X."/>
            <person name="Grigoriev I.V."/>
            <person name="Allen A.E."/>
            <person name="Bidle K."/>
            <person name="Borodovsky M."/>
            <person name="Bowler C."/>
            <person name="Brownlee C."/>
            <person name="Cock J.M."/>
            <person name="Elias M."/>
            <person name="Gladyshev V.N."/>
            <person name="Groth M."/>
            <person name="Guda C."/>
            <person name="Hadaegh A."/>
            <person name="Iglesias-Rodriguez M.D."/>
            <person name="Jenkins J."/>
            <person name="Jones B.M."/>
            <person name="Lawson T."/>
            <person name="Leese F."/>
            <person name="Lindquist E."/>
            <person name="Lobanov A."/>
            <person name="Lomsadze A."/>
            <person name="Malik S.B."/>
            <person name="Marsh M.E."/>
            <person name="Mackinder L."/>
            <person name="Mock T."/>
            <person name="Mueller-Roeber B."/>
            <person name="Pagarete A."/>
            <person name="Parker M."/>
            <person name="Probert I."/>
            <person name="Quesneville H."/>
            <person name="Raines C."/>
            <person name="Rensing S.A."/>
            <person name="Riano-Pachon D.M."/>
            <person name="Richier S."/>
            <person name="Rokitta S."/>
            <person name="Shiraiwa Y."/>
            <person name="Soanes D.M."/>
            <person name="van der Giezen M."/>
            <person name="Wahlund T.M."/>
            <person name="Williams B."/>
            <person name="Wilson W."/>
            <person name="Wolfe G."/>
            <person name="Wurch L.L."/>
        </authorList>
    </citation>
    <scope>NUCLEOTIDE SEQUENCE</scope>
</reference>
<dbReference type="FunFam" id="1.25.40.10:FF:000306">
    <property type="entry name" value="Cell cycle control protein cwf4"/>
    <property type="match status" value="1"/>
</dbReference>
<keyword evidence="6" id="KW-0508">mRNA splicing</keyword>
<dbReference type="GO" id="GO:0000245">
    <property type="term" value="P:spliceosomal complex assembly"/>
    <property type="evidence" value="ECO:0007669"/>
    <property type="project" value="TreeGrafter"/>
</dbReference>
<keyword evidence="10" id="KW-1185">Reference proteome</keyword>
<keyword evidence="4" id="KW-0747">Spliceosome</keyword>
<name>A0A0D3K787_EMIH1</name>
<dbReference type="InterPro" id="IPR011990">
    <property type="entry name" value="TPR-like_helical_dom_sf"/>
</dbReference>
<dbReference type="GO" id="GO:0071011">
    <property type="term" value="C:precatalytic spliceosome"/>
    <property type="evidence" value="ECO:0007669"/>
    <property type="project" value="TreeGrafter"/>
</dbReference>
<evidence type="ECO:0008006" key="11">
    <source>
        <dbReference type="Google" id="ProtNLM"/>
    </source>
</evidence>
<dbReference type="Gene3D" id="1.25.40.10">
    <property type="entry name" value="Tetratricopeptide repeat domain"/>
    <property type="match status" value="2"/>
</dbReference>
<reference evidence="9" key="2">
    <citation type="submission" date="2024-10" db="UniProtKB">
        <authorList>
            <consortium name="EnsemblProtists"/>
        </authorList>
    </citation>
    <scope>IDENTIFICATION</scope>
</reference>
<dbReference type="GO" id="GO:0000974">
    <property type="term" value="C:Prp19 complex"/>
    <property type="evidence" value="ECO:0007669"/>
    <property type="project" value="TreeGrafter"/>
</dbReference>
<evidence type="ECO:0000256" key="5">
    <source>
        <dbReference type="ARBA" id="ARBA00022737"/>
    </source>
</evidence>
<evidence type="ECO:0000313" key="10">
    <source>
        <dbReference type="Proteomes" id="UP000013827"/>
    </source>
</evidence>
<dbReference type="PANTHER" id="PTHR11246">
    <property type="entry name" value="PRE-MRNA SPLICING FACTOR"/>
    <property type="match status" value="1"/>
</dbReference>
<evidence type="ECO:0000256" key="1">
    <source>
        <dbReference type="ARBA" id="ARBA00004123"/>
    </source>
</evidence>
<keyword evidence="3" id="KW-0507">mRNA processing</keyword>
<dbReference type="Proteomes" id="UP000013827">
    <property type="component" value="Unassembled WGS sequence"/>
</dbReference>
<dbReference type="HOGENOM" id="CLU_011554_0_0_1"/>
<dbReference type="PaxDb" id="2903-EOD31622"/>
<dbReference type="STRING" id="2903.R1D9P1"/>
<keyword evidence="5" id="KW-0677">Repeat</keyword>
<dbReference type="OMA" id="FATMEVE"/>
<dbReference type="SUPFAM" id="SSF48452">
    <property type="entry name" value="TPR-like"/>
    <property type="match status" value="2"/>
</dbReference>
<dbReference type="SMART" id="SM00386">
    <property type="entry name" value="HAT"/>
    <property type="match status" value="6"/>
</dbReference>
<dbReference type="RefSeq" id="XP_005784051.1">
    <property type="nucleotide sequence ID" value="XM_005783994.1"/>
</dbReference>
<keyword evidence="7" id="KW-0539">Nucleus</keyword>
<evidence type="ECO:0000256" key="3">
    <source>
        <dbReference type="ARBA" id="ARBA00022664"/>
    </source>
</evidence>
<evidence type="ECO:0000256" key="4">
    <source>
        <dbReference type="ARBA" id="ARBA00022728"/>
    </source>
</evidence>
<evidence type="ECO:0000313" key="9">
    <source>
        <dbReference type="EnsemblProtists" id="EOD31622"/>
    </source>
</evidence>
<dbReference type="KEGG" id="ehx:EMIHUDRAFT_456249"/>
<dbReference type="PANTHER" id="PTHR11246:SF3">
    <property type="entry name" value="CROOKED NECK-LIKE PROTEIN 1"/>
    <property type="match status" value="1"/>
</dbReference>
<dbReference type="GO" id="GO:0071014">
    <property type="term" value="C:post-mRNA release spliceosomal complex"/>
    <property type="evidence" value="ECO:0007669"/>
    <property type="project" value="TreeGrafter"/>
</dbReference>
<evidence type="ECO:0000256" key="2">
    <source>
        <dbReference type="ARBA" id="ARBA00008644"/>
    </source>
</evidence>
<dbReference type="EnsemblProtists" id="EOD31622">
    <property type="protein sequence ID" value="EOD31622"/>
    <property type="gene ID" value="EMIHUDRAFT_456249"/>
</dbReference>
<dbReference type="AlphaFoldDB" id="A0A0D3K787"/>
<dbReference type="Pfam" id="PF23240">
    <property type="entry name" value="HAT_PRP39_N"/>
    <property type="match status" value="1"/>
</dbReference>
<proteinExistence type="inferred from homology"/>
<dbReference type="GO" id="GO:0071007">
    <property type="term" value="C:U2-type catalytic step 2 spliceosome"/>
    <property type="evidence" value="ECO:0007669"/>
    <property type="project" value="TreeGrafter"/>
</dbReference>
<evidence type="ECO:0000256" key="6">
    <source>
        <dbReference type="ARBA" id="ARBA00023187"/>
    </source>
</evidence>
<protein>
    <recommendedName>
        <fullName evidence="11">Crooked neck protein</fullName>
    </recommendedName>
</protein>
<comment type="similarity">
    <text evidence="2">Belongs to the crooked-neck family.</text>
</comment>
<dbReference type="eggNOG" id="KOG1915">
    <property type="taxonomic scope" value="Eukaryota"/>
</dbReference>
<dbReference type="InterPro" id="IPR045075">
    <property type="entry name" value="Syf1-like"/>
</dbReference>
<sequence length="380" mass="43629">MVKIRSTGDRRGIENVVVTRKRFAYEEAVKADPHTYDVWFDYARLEESAIEAEADYHRVRDVYERAVANVPPAADKRLWRRYIYLWLKYAIFEELTALDAERAAAVLAEARRVVPHEHFTFAKLWVRQKRLDAARKLLGQAIGRCPKDKLFKEYVQLELQLGDVERCRKLYGRYLEWSPSNCAAWAAYADLEASLGEASRSRAIFELAVGQEQLDMPESLWKAYLDFEIGASEWDKARALYRRLLARTRHVKVWLSFATMEVEAGGEGEGEAARERAAAVYAEAEASFRESGQKDERVLVLEAWRDMLARGGSEAALASVEAKMPKRVKKRRPVLGEEGEAAGWEEYYDYIFAEEEAAAPSLKILDMARKWKKQKVEGDS</sequence>
<comment type="subcellular location">
    <subcellularLocation>
        <location evidence="1">Nucleus</location>
    </subcellularLocation>
</comment>
<accession>A0A0D3K787</accession>
<comment type="function">
    <text evidence="8">Involved in pre-mRNA splicing and cell cycle progression. Required for the spliceosome assembly and initiation of the DNA replication.</text>
</comment>
<dbReference type="GeneID" id="17276896"/>
<evidence type="ECO:0000256" key="7">
    <source>
        <dbReference type="ARBA" id="ARBA00023242"/>
    </source>
</evidence>
<dbReference type="InterPro" id="IPR003107">
    <property type="entry name" value="HAT"/>
</dbReference>
<organism evidence="9 10">
    <name type="scientific">Emiliania huxleyi (strain CCMP1516)</name>
    <dbReference type="NCBI Taxonomy" id="280463"/>
    <lineage>
        <taxon>Eukaryota</taxon>
        <taxon>Haptista</taxon>
        <taxon>Haptophyta</taxon>
        <taxon>Prymnesiophyceae</taxon>
        <taxon>Isochrysidales</taxon>
        <taxon>Noelaerhabdaceae</taxon>
        <taxon>Emiliania</taxon>
    </lineage>
</organism>